<name>A0AAE2BN17_9LAMI</name>
<keyword evidence="3" id="KW-1185">Reference proteome</keyword>
<evidence type="ECO:0000313" key="3">
    <source>
        <dbReference type="Proteomes" id="UP001289374"/>
    </source>
</evidence>
<comment type="caution">
    <text evidence="2">The sequence shown here is derived from an EMBL/GenBank/DDBJ whole genome shotgun (WGS) entry which is preliminary data.</text>
</comment>
<accession>A0AAE2BN17</accession>
<reference evidence="2" key="2">
    <citation type="journal article" date="2024" name="Plant">
        <title>Genomic evolution and insights into agronomic trait innovations of Sesamum species.</title>
        <authorList>
            <person name="Miao H."/>
            <person name="Wang L."/>
            <person name="Qu L."/>
            <person name="Liu H."/>
            <person name="Sun Y."/>
            <person name="Le M."/>
            <person name="Wang Q."/>
            <person name="Wei S."/>
            <person name="Zheng Y."/>
            <person name="Lin W."/>
            <person name="Duan Y."/>
            <person name="Cao H."/>
            <person name="Xiong S."/>
            <person name="Wang X."/>
            <person name="Wei L."/>
            <person name="Li C."/>
            <person name="Ma Q."/>
            <person name="Ju M."/>
            <person name="Zhao R."/>
            <person name="Li G."/>
            <person name="Mu C."/>
            <person name="Tian Q."/>
            <person name="Mei H."/>
            <person name="Zhang T."/>
            <person name="Gao T."/>
            <person name="Zhang H."/>
        </authorList>
    </citation>
    <scope>NUCLEOTIDE SEQUENCE</scope>
    <source>
        <strain evidence="2">K16</strain>
    </source>
</reference>
<proteinExistence type="predicted"/>
<feature type="compositionally biased region" description="Basic residues" evidence="1">
    <location>
        <begin position="105"/>
        <end position="120"/>
    </location>
</feature>
<sequence length="162" mass="18262">MEGCRPIIGLDGCFLKIIYGGQLLVAVGRDGNDNMFPIAMAIVQVENKDTRGWFVAIGSKRARLDDYVVDFYKKLVYLKVYTDMIHAVPGAKDYIKTIFQPFKPPKIKKKMGRPKKLRRKGPNELQPNTSMRKAKGTRHEATSVTQPPAPRTATQAAKRNKK</sequence>
<dbReference type="PANTHER" id="PTHR31973:SF187">
    <property type="entry name" value="MUTATOR TRANSPOSASE MUDRA PROTEIN"/>
    <property type="match status" value="1"/>
</dbReference>
<evidence type="ECO:0000313" key="2">
    <source>
        <dbReference type="EMBL" id="KAK4391431.1"/>
    </source>
</evidence>
<protein>
    <submittedName>
        <fullName evidence="2">Uncharacterized protein</fullName>
    </submittedName>
</protein>
<dbReference type="AlphaFoldDB" id="A0AAE2BN17"/>
<dbReference type="EMBL" id="JACGWL010000011">
    <property type="protein sequence ID" value="KAK4391431.1"/>
    <property type="molecule type" value="Genomic_DNA"/>
</dbReference>
<gene>
    <name evidence="2" type="ORF">Sango_1920900</name>
</gene>
<dbReference type="Proteomes" id="UP001289374">
    <property type="component" value="Unassembled WGS sequence"/>
</dbReference>
<feature type="compositionally biased region" description="Low complexity" evidence="1">
    <location>
        <begin position="151"/>
        <end position="162"/>
    </location>
</feature>
<evidence type="ECO:0000256" key="1">
    <source>
        <dbReference type="SAM" id="MobiDB-lite"/>
    </source>
</evidence>
<dbReference type="PANTHER" id="PTHR31973">
    <property type="entry name" value="POLYPROTEIN, PUTATIVE-RELATED"/>
    <property type="match status" value="1"/>
</dbReference>
<reference evidence="2" key="1">
    <citation type="submission" date="2020-06" db="EMBL/GenBank/DDBJ databases">
        <authorList>
            <person name="Li T."/>
            <person name="Hu X."/>
            <person name="Zhang T."/>
            <person name="Song X."/>
            <person name="Zhang H."/>
            <person name="Dai N."/>
            <person name="Sheng W."/>
            <person name="Hou X."/>
            <person name="Wei L."/>
        </authorList>
    </citation>
    <scope>NUCLEOTIDE SEQUENCE</scope>
    <source>
        <strain evidence="2">K16</strain>
        <tissue evidence="2">Leaf</tissue>
    </source>
</reference>
<organism evidence="2 3">
    <name type="scientific">Sesamum angolense</name>
    <dbReference type="NCBI Taxonomy" id="2727404"/>
    <lineage>
        <taxon>Eukaryota</taxon>
        <taxon>Viridiplantae</taxon>
        <taxon>Streptophyta</taxon>
        <taxon>Embryophyta</taxon>
        <taxon>Tracheophyta</taxon>
        <taxon>Spermatophyta</taxon>
        <taxon>Magnoliopsida</taxon>
        <taxon>eudicotyledons</taxon>
        <taxon>Gunneridae</taxon>
        <taxon>Pentapetalae</taxon>
        <taxon>asterids</taxon>
        <taxon>lamiids</taxon>
        <taxon>Lamiales</taxon>
        <taxon>Pedaliaceae</taxon>
        <taxon>Sesamum</taxon>
    </lineage>
</organism>
<feature type="region of interest" description="Disordered" evidence="1">
    <location>
        <begin position="105"/>
        <end position="162"/>
    </location>
</feature>